<dbReference type="PANTHER" id="PTHR37984:SF5">
    <property type="entry name" value="PROTEIN NYNRIN-LIKE"/>
    <property type="match status" value="1"/>
</dbReference>
<proteinExistence type="predicted"/>
<evidence type="ECO:0000313" key="3">
    <source>
        <dbReference type="EMBL" id="MBW0499042.1"/>
    </source>
</evidence>
<dbReference type="Proteomes" id="UP000765509">
    <property type="component" value="Unassembled WGS sequence"/>
</dbReference>
<dbReference type="InterPro" id="IPR050951">
    <property type="entry name" value="Retrovirus_Pol_polyprotein"/>
</dbReference>
<dbReference type="AlphaFoldDB" id="A0A9Q3DBJ5"/>
<keyword evidence="1" id="KW-0511">Multifunctional enzyme</keyword>
<dbReference type="PANTHER" id="PTHR37984">
    <property type="entry name" value="PROTEIN CBG26694"/>
    <property type="match status" value="1"/>
</dbReference>
<feature type="domain" description="Reverse transcriptase/retrotransposon-derived protein RNase H-like" evidence="2">
    <location>
        <begin position="58"/>
        <end position="154"/>
    </location>
</feature>
<dbReference type="InterPro" id="IPR043128">
    <property type="entry name" value="Rev_trsase/Diguanyl_cyclase"/>
</dbReference>
<dbReference type="Gene3D" id="3.30.70.270">
    <property type="match status" value="1"/>
</dbReference>
<name>A0A9Q3DBJ5_9BASI</name>
<dbReference type="Pfam" id="PF17919">
    <property type="entry name" value="RT_RNaseH_2"/>
    <property type="match status" value="1"/>
</dbReference>
<evidence type="ECO:0000259" key="2">
    <source>
        <dbReference type="Pfam" id="PF17919"/>
    </source>
</evidence>
<dbReference type="InterPro" id="IPR043502">
    <property type="entry name" value="DNA/RNA_pol_sf"/>
</dbReference>
<gene>
    <name evidence="3" type="ORF">O181_038757</name>
</gene>
<evidence type="ECO:0000256" key="1">
    <source>
        <dbReference type="ARBA" id="ARBA00023268"/>
    </source>
</evidence>
<dbReference type="SUPFAM" id="SSF56672">
    <property type="entry name" value="DNA/RNA polymerases"/>
    <property type="match status" value="1"/>
</dbReference>
<keyword evidence="4" id="KW-1185">Reference proteome</keyword>
<organism evidence="3 4">
    <name type="scientific">Austropuccinia psidii MF-1</name>
    <dbReference type="NCBI Taxonomy" id="1389203"/>
    <lineage>
        <taxon>Eukaryota</taxon>
        <taxon>Fungi</taxon>
        <taxon>Dikarya</taxon>
        <taxon>Basidiomycota</taxon>
        <taxon>Pucciniomycotina</taxon>
        <taxon>Pucciniomycetes</taxon>
        <taxon>Pucciniales</taxon>
        <taxon>Sphaerophragmiaceae</taxon>
        <taxon>Austropuccinia</taxon>
    </lineage>
</organism>
<evidence type="ECO:0000313" key="4">
    <source>
        <dbReference type="Proteomes" id="UP000765509"/>
    </source>
</evidence>
<reference evidence="3" key="1">
    <citation type="submission" date="2021-03" db="EMBL/GenBank/DDBJ databases">
        <title>Draft genome sequence of rust myrtle Austropuccinia psidii MF-1, a brazilian biotype.</title>
        <authorList>
            <person name="Quecine M.C."/>
            <person name="Pachon D.M.R."/>
            <person name="Bonatelli M.L."/>
            <person name="Correr F.H."/>
            <person name="Franceschini L.M."/>
            <person name="Leite T.F."/>
            <person name="Margarido G.R.A."/>
            <person name="Almeida C.A."/>
            <person name="Ferrarezi J.A."/>
            <person name="Labate C.A."/>
        </authorList>
    </citation>
    <scope>NUCLEOTIDE SEQUENCE</scope>
    <source>
        <strain evidence="3">MF-1</strain>
    </source>
</reference>
<dbReference type="CDD" id="cd09274">
    <property type="entry name" value="RNase_HI_RT_Ty3"/>
    <property type="match status" value="1"/>
</dbReference>
<dbReference type="InterPro" id="IPR041577">
    <property type="entry name" value="RT_RNaseH_2"/>
</dbReference>
<dbReference type="FunFam" id="3.30.70.270:FF:000020">
    <property type="entry name" value="Transposon Tf2-6 polyprotein-like Protein"/>
    <property type="match status" value="1"/>
</dbReference>
<comment type="caution">
    <text evidence="3">The sequence shown here is derived from an EMBL/GenBank/DDBJ whole genome shotgun (WGS) entry which is preliminary data.</text>
</comment>
<sequence>MYQERLQQIINWPPPRNLKALKSFLGFANFYCHLSKNYSKKISSLTKFLEKDSCFPLNEEALRQYHQLKEAFTTAPVLSHFNPSLPTIVETNASDYDLGALLSQVSDSGKPPVTFISRKLLPAELNYGISDKELLGIVWALKRWRAFLLSLSSSFEVLTDHSSLQYFMSSNILTFCQAHWAEFHFSINHCPFHFATLPDALSCWDDIYPEMEEDFIRNNPINYQQIIKKDQIEASKFFTVKVDSFSNFIYSIQKALLQDF</sequence>
<protein>
    <recommendedName>
        <fullName evidence="2">Reverse transcriptase/retrotransposon-derived protein RNase H-like domain-containing protein</fullName>
    </recommendedName>
</protein>
<dbReference type="GO" id="GO:0003824">
    <property type="term" value="F:catalytic activity"/>
    <property type="evidence" value="ECO:0007669"/>
    <property type="project" value="UniProtKB-KW"/>
</dbReference>
<accession>A0A9Q3DBJ5</accession>
<dbReference type="EMBL" id="AVOT02015059">
    <property type="protein sequence ID" value="MBW0499042.1"/>
    <property type="molecule type" value="Genomic_DNA"/>
</dbReference>